<feature type="compositionally biased region" description="Acidic residues" evidence="1">
    <location>
        <begin position="795"/>
        <end position="804"/>
    </location>
</feature>
<feature type="compositionally biased region" description="Acidic residues" evidence="1">
    <location>
        <begin position="742"/>
        <end position="751"/>
    </location>
</feature>
<name>A0A8K0TMK6_9PEZI</name>
<evidence type="ECO:0000313" key="3">
    <source>
        <dbReference type="Proteomes" id="UP000813385"/>
    </source>
</evidence>
<organism evidence="2 3">
    <name type="scientific">Plectosphaerella cucumerina</name>
    <dbReference type="NCBI Taxonomy" id="40658"/>
    <lineage>
        <taxon>Eukaryota</taxon>
        <taxon>Fungi</taxon>
        <taxon>Dikarya</taxon>
        <taxon>Ascomycota</taxon>
        <taxon>Pezizomycotina</taxon>
        <taxon>Sordariomycetes</taxon>
        <taxon>Hypocreomycetidae</taxon>
        <taxon>Glomerellales</taxon>
        <taxon>Plectosphaerellaceae</taxon>
        <taxon>Plectosphaerella</taxon>
    </lineage>
</organism>
<feature type="region of interest" description="Disordered" evidence="1">
    <location>
        <begin position="726"/>
        <end position="804"/>
    </location>
</feature>
<dbReference type="OrthoDB" id="5371510at2759"/>
<sequence length="804" mass="89814">MANARLSFADEAENNRRFESYSLHNARNELWEGDTLVIIDLPPHKGSAPTDCFGTPWEPIKVRVSSEKIKALESPKFDGLLHMFGSRSMKKAQKRGLKEEDLKGVKYMVDLTPSEEGDDMVFQMTQLSLTPGIMNWWTAVDKHGVSKDIAGGHDDVCNCWKDPFKDFHDTTVPILEYAISRFAIEGSPEGNAAVYTLGHRGRAARLLTMKEKGKTETDLYPDFRTIPDYCPIRHRMALLRLLFLMEGKHIVIDSAPRLWTLVALAKIFDCVHLVVPWARAWLTAKANSHFIEVLPEEAFQLAMTVRFIDIAKSTFSILVNEKALELAAEKDGIRKPASRLTVFGRKKRDLSDDLENVVEHAAQAFTDRTKGLLDAFLSDTIFDQLLNQEWAWLKEVEAMLDYFKDKIFDELTPGTLQELRALKKKILDTWRTELVEGSLMELPNEDDISLDNDRALYVEPAEFNLIRSIYHGLGKYQKVLLPLFYLTFTKRWQEGPFVRYRVVRCLEVHDAVSVFNDKLARWILCNRYQLRGTPWESLPDEKRVFSVENFDAQITVSLTPLVLSQWTHTDIAPPLTISRHLLLNLNENELKYLPLWAGGNDDGTGGVFEERVPPPATMGPVGPGPSYHTGCSAATDSSSYAASISSDIRALEIKSTVCGGSLDVQDSSASTNLNHGSVVPESVSIRSEAFTDTSDDSNVYNNARFEVPADGQTISSAVVDIVTAGSEDESGASGGEQHWNDSDYEFEDDSDCTLSASGDNDENSSEPIQDGNTADSAQHSSVASTSPDTTTKINDEDDDMVFVL</sequence>
<protein>
    <submittedName>
        <fullName evidence="2">Uncharacterized protein</fullName>
    </submittedName>
</protein>
<evidence type="ECO:0000256" key="1">
    <source>
        <dbReference type="SAM" id="MobiDB-lite"/>
    </source>
</evidence>
<gene>
    <name evidence="2" type="ORF">B0T11DRAFT_217393</name>
</gene>
<proteinExistence type="predicted"/>
<accession>A0A8K0TMK6</accession>
<dbReference type="EMBL" id="JAGPXD010000001">
    <property type="protein sequence ID" value="KAH7375084.1"/>
    <property type="molecule type" value="Genomic_DNA"/>
</dbReference>
<evidence type="ECO:0000313" key="2">
    <source>
        <dbReference type="EMBL" id="KAH7375084.1"/>
    </source>
</evidence>
<reference evidence="2" key="1">
    <citation type="journal article" date="2021" name="Nat. Commun.">
        <title>Genetic determinants of endophytism in the Arabidopsis root mycobiome.</title>
        <authorList>
            <person name="Mesny F."/>
            <person name="Miyauchi S."/>
            <person name="Thiergart T."/>
            <person name="Pickel B."/>
            <person name="Atanasova L."/>
            <person name="Karlsson M."/>
            <person name="Huettel B."/>
            <person name="Barry K.W."/>
            <person name="Haridas S."/>
            <person name="Chen C."/>
            <person name="Bauer D."/>
            <person name="Andreopoulos W."/>
            <person name="Pangilinan J."/>
            <person name="LaButti K."/>
            <person name="Riley R."/>
            <person name="Lipzen A."/>
            <person name="Clum A."/>
            <person name="Drula E."/>
            <person name="Henrissat B."/>
            <person name="Kohler A."/>
            <person name="Grigoriev I.V."/>
            <person name="Martin F.M."/>
            <person name="Hacquard S."/>
        </authorList>
    </citation>
    <scope>NUCLEOTIDE SEQUENCE</scope>
    <source>
        <strain evidence="2">MPI-CAGE-AT-0016</strain>
    </source>
</reference>
<feature type="compositionally biased region" description="Polar residues" evidence="1">
    <location>
        <begin position="765"/>
        <end position="792"/>
    </location>
</feature>
<dbReference type="Proteomes" id="UP000813385">
    <property type="component" value="Unassembled WGS sequence"/>
</dbReference>
<dbReference type="AlphaFoldDB" id="A0A8K0TMK6"/>
<keyword evidence="3" id="KW-1185">Reference proteome</keyword>
<comment type="caution">
    <text evidence="2">The sequence shown here is derived from an EMBL/GenBank/DDBJ whole genome shotgun (WGS) entry which is preliminary data.</text>
</comment>